<dbReference type="STRING" id="1073574.GOARA_067_00030"/>
<evidence type="ECO:0000256" key="1">
    <source>
        <dbReference type="SAM" id="Phobius"/>
    </source>
</evidence>
<keyword evidence="3" id="KW-1185">Reference proteome</keyword>
<feature type="transmembrane region" description="Helical" evidence="1">
    <location>
        <begin position="41"/>
        <end position="62"/>
    </location>
</feature>
<dbReference type="OrthoDB" id="4563543at2"/>
<dbReference type="AlphaFoldDB" id="G7H623"/>
<keyword evidence="1" id="KW-0812">Transmembrane</keyword>
<accession>G7H623</accession>
<organism evidence="2 3">
    <name type="scientific">Gordonia araii NBRC 100433</name>
    <dbReference type="NCBI Taxonomy" id="1073574"/>
    <lineage>
        <taxon>Bacteria</taxon>
        <taxon>Bacillati</taxon>
        <taxon>Actinomycetota</taxon>
        <taxon>Actinomycetes</taxon>
        <taxon>Mycobacteriales</taxon>
        <taxon>Gordoniaceae</taxon>
        <taxon>Gordonia</taxon>
    </lineage>
</organism>
<feature type="transmembrane region" description="Helical" evidence="1">
    <location>
        <begin position="13"/>
        <end position="34"/>
    </location>
</feature>
<gene>
    <name evidence="2" type="ORF">GOARA_067_00030</name>
</gene>
<dbReference type="EMBL" id="BAEE01000067">
    <property type="protein sequence ID" value="GAB11262.1"/>
    <property type="molecule type" value="Genomic_DNA"/>
</dbReference>
<evidence type="ECO:0000313" key="2">
    <source>
        <dbReference type="EMBL" id="GAB11262.1"/>
    </source>
</evidence>
<dbReference type="RefSeq" id="WP_007323337.1">
    <property type="nucleotide sequence ID" value="NZ_BAEE01000067.1"/>
</dbReference>
<sequence length="101" mass="10986">MTSDQPDPTMRHAVVYGAVIVALAFAAMAAGVAVHGTARTVLLALCPTITLVGMLVAVARTYRAWKSNGRWRLWYGVVWFLLMTTLVMFMTVGPAALGFRE</sequence>
<dbReference type="Proteomes" id="UP000035088">
    <property type="component" value="Unassembled WGS sequence"/>
</dbReference>
<comment type="caution">
    <text evidence="2">The sequence shown here is derived from an EMBL/GenBank/DDBJ whole genome shotgun (WGS) entry which is preliminary data.</text>
</comment>
<evidence type="ECO:0000313" key="3">
    <source>
        <dbReference type="Proteomes" id="UP000035088"/>
    </source>
</evidence>
<evidence type="ECO:0008006" key="4">
    <source>
        <dbReference type="Google" id="ProtNLM"/>
    </source>
</evidence>
<reference evidence="2 3" key="1">
    <citation type="submission" date="2011-11" db="EMBL/GenBank/DDBJ databases">
        <title>Whole genome shotgun sequence of Gordonia araii NBRC 100433.</title>
        <authorList>
            <person name="Yoshida Y."/>
            <person name="Hosoyama A."/>
            <person name="Tsuchikane K."/>
            <person name="Katsumata H."/>
            <person name="Yamazaki S."/>
            <person name="Fujita N."/>
        </authorList>
    </citation>
    <scope>NUCLEOTIDE SEQUENCE [LARGE SCALE GENOMIC DNA]</scope>
    <source>
        <strain evidence="2 3">NBRC 100433</strain>
    </source>
</reference>
<keyword evidence="1" id="KW-0472">Membrane</keyword>
<protein>
    <recommendedName>
        <fullName evidence="4">Transmembrane protein</fullName>
    </recommendedName>
</protein>
<name>G7H623_9ACTN</name>
<keyword evidence="1" id="KW-1133">Transmembrane helix</keyword>
<proteinExistence type="predicted"/>
<feature type="transmembrane region" description="Helical" evidence="1">
    <location>
        <begin position="74"/>
        <end position="99"/>
    </location>
</feature>